<dbReference type="SUPFAM" id="SSF51905">
    <property type="entry name" value="FAD/NAD(P)-binding domain"/>
    <property type="match status" value="1"/>
</dbReference>
<evidence type="ECO:0000256" key="7">
    <source>
        <dbReference type="ARBA" id="ARBA00023004"/>
    </source>
</evidence>
<dbReference type="GO" id="GO:0016651">
    <property type="term" value="F:oxidoreductase activity, acting on NAD(P)H"/>
    <property type="evidence" value="ECO:0007669"/>
    <property type="project" value="TreeGrafter"/>
</dbReference>
<keyword evidence="6" id="KW-0560">Oxidoreductase</keyword>
<organism evidence="11 12">
    <name type="scientific">Mesorhizobium wenxiniae</name>
    <dbReference type="NCBI Taxonomy" id="2014805"/>
    <lineage>
        <taxon>Bacteria</taxon>
        <taxon>Pseudomonadati</taxon>
        <taxon>Pseudomonadota</taxon>
        <taxon>Alphaproteobacteria</taxon>
        <taxon>Hyphomicrobiales</taxon>
        <taxon>Phyllobacteriaceae</taxon>
        <taxon>Mesorhizobium</taxon>
    </lineage>
</organism>
<dbReference type="AlphaFoldDB" id="A0A271K8J9"/>
<dbReference type="PANTHER" id="PTHR43557">
    <property type="entry name" value="APOPTOSIS-INDUCING FACTOR 1"/>
    <property type="match status" value="1"/>
</dbReference>
<name>A0A271K8J9_9HYPH</name>
<dbReference type="GO" id="GO:0030170">
    <property type="term" value="F:pyridoxal phosphate binding"/>
    <property type="evidence" value="ECO:0007669"/>
    <property type="project" value="InterPro"/>
</dbReference>
<dbReference type="PRINTS" id="PR00368">
    <property type="entry name" value="FADPNR"/>
</dbReference>
<evidence type="ECO:0000256" key="5">
    <source>
        <dbReference type="ARBA" id="ARBA00022827"/>
    </source>
</evidence>
<dbReference type="SUPFAM" id="SSF50022">
    <property type="entry name" value="ISP domain"/>
    <property type="match status" value="1"/>
</dbReference>
<evidence type="ECO:0000256" key="3">
    <source>
        <dbReference type="ARBA" id="ARBA00022714"/>
    </source>
</evidence>
<evidence type="ECO:0000256" key="6">
    <source>
        <dbReference type="ARBA" id="ARBA00023002"/>
    </source>
</evidence>
<keyword evidence="12" id="KW-1185">Reference proteome</keyword>
<evidence type="ECO:0000259" key="9">
    <source>
        <dbReference type="PROSITE" id="PS51296"/>
    </source>
</evidence>
<keyword evidence="8" id="KW-0411">Iron-sulfur</keyword>
<dbReference type="GO" id="GO:0030151">
    <property type="term" value="F:molybdenum ion binding"/>
    <property type="evidence" value="ECO:0007669"/>
    <property type="project" value="InterPro"/>
</dbReference>
<comment type="caution">
    <text evidence="11">The sequence shown here is derived from an EMBL/GenBank/DDBJ whole genome shotgun (WGS) entry which is preliminary data.</text>
</comment>
<keyword evidence="5" id="KW-0274">FAD</keyword>
<dbReference type="Gene3D" id="3.50.50.60">
    <property type="entry name" value="FAD/NAD(P)-binding domain"/>
    <property type="match status" value="2"/>
</dbReference>
<evidence type="ECO:0000259" key="10">
    <source>
        <dbReference type="PROSITE" id="PS51340"/>
    </source>
</evidence>
<dbReference type="InterPro" id="IPR050446">
    <property type="entry name" value="FAD-oxidoreductase/Apoptosis"/>
</dbReference>
<dbReference type="SUPFAM" id="SSF50800">
    <property type="entry name" value="PK beta-barrel domain-like"/>
    <property type="match status" value="1"/>
</dbReference>
<evidence type="ECO:0000313" key="12">
    <source>
        <dbReference type="Proteomes" id="UP000215931"/>
    </source>
</evidence>
<feature type="domain" description="Rieske" evidence="9">
    <location>
        <begin position="655"/>
        <end position="752"/>
    </location>
</feature>
<evidence type="ECO:0000313" key="11">
    <source>
        <dbReference type="EMBL" id="PAP91970.1"/>
    </source>
</evidence>
<dbReference type="PROSITE" id="PS51296">
    <property type="entry name" value="RIESKE"/>
    <property type="match status" value="1"/>
</dbReference>
<dbReference type="GO" id="GO:0051537">
    <property type="term" value="F:2 iron, 2 sulfur cluster binding"/>
    <property type="evidence" value="ECO:0007669"/>
    <property type="project" value="UniProtKB-KW"/>
</dbReference>
<dbReference type="Pfam" id="PF03473">
    <property type="entry name" value="MOSC"/>
    <property type="match status" value="1"/>
</dbReference>
<dbReference type="Pfam" id="PF00355">
    <property type="entry name" value="Rieske"/>
    <property type="match status" value="1"/>
</dbReference>
<dbReference type="Pfam" id="PF07992">
    <property type="entry name" value="Pyr_redox_2"/>
    <property type="match status" value="1"/>
</dbReference>
<proteinExistence type="predicted"/>
<evidence type="ECO:0000256" key="8">
    <source>
        <dbReference type="ARBA" id="ARBA00023014"/>
    </source>
</evidence>
<dbReference type="InterPro" id="IPR036922">
    <property type="entry name" value="Rieske_2Fe-2S_sf"/>
</dbReference>
<dbReference type="PROSITE" id="PS51340">
    <property type="entry name" value="MOSC"/>
    <property type="match status" value="1"/>
</dbReference>
<dbReference type="GO" id="GO:0005737">
    <property type="term" value="C:cytoplasm"/>
    <property type="evidence" value="ECO:0007669"/>
    <property type="project" value="TreeGrafter"/>
</dbReference>
<evidence type="ECO:0000256" key="2">
    <source>
        <dbReference type="ARBA" id="ARBA00022630"/>
    </source>
</evidence>
<dbReference type="InterPro" id="IPR017941">
    <property type="entry name" value="Rieske_2Fe-2S"/>
</dbReference>
<evidence type="ECO:0000256" key="1">
    <source>
        <dbReference type="ARBA" id="ARBA00001974"/>
    </source>
</evidence>
<dbReference type="Proteomes" id="UP000215931">
    <property type="component" value="Unassembled WGS sequence"/>
</dbReference>
<dbReference type="SUPFAM" id="SSF55424">
    <property type="entry name" value="FAD/NAD-linked reductases, dimerisation (C-terminal) domain"/>
    <property type="match status" value="1"/>
</dbReference>
<keyword evidence="4" id="KW-0479">Metal-binding</keyword>
<dbReference type="Pfam" id="PF03476">
    <property type="entry name" value="MOSC_N"/>
    <property type="match status" value="1"/>
</dbReference>
<protein>
    <recommendedName>
        <fullName evidence="13">MOSC domain-containing protein</fullName>
    </recommendedName>
</protein>
<comment type="cofactor">
    <cofactor evidence="1">
        <name>FAD</name>
        <dbReference type="ChEBI" id="CHEBI:57692"/>
    </cofactor>
</comment>
<dbReference type="Gene3D" id="2.40.33.20">
    <property type="entry name" value="PK beta-barrel domain-like"/>
    <property type="match status" value="1"/>
</dbReference>
<dbReference type="PRINTS" id="PR00411">
    <property type="entry name" value="PNDRDTASEI"/>
</dbReference>
<sequence>MQQIDKRWNGTAMRKLGTVEALWRYPVSSVCGERLQRAEFTEAGPVGDRLYGIFDAETHEIVFPSRQKRWNLAPLISARLDHDDQLQMSLDEENWHNPDDDRFQQKLGELFGCPVTVVRYGADLLDGQSAKPRYQHSPIHLLSRQSIEALKRLLPESVIDERRFRPNVLVDFEGSGATSPEYGLLGKEFRIGNLRLRGTRECGRCSFTTLAQLGLPEDRSVLRALNSNFEKNFGIYCDVLDEGTMESGDEVSIAIPAEQEKTVLIVGAGQAGGMVAKHLRDLGHVGPISIFGDERHTPYERPPLSKPAKTLGPDFALTKVLSGAEAVDLGVDIHLEETVVSIDRASQTIETATGAKHAFDCLVLATGGLPRRLPRVNRGFNRVHAVRTADDAMILQAALRSARRIFVLGGGWLGLEIAAMARSASIEVDLFARDARLCSKTLPSAVGDFLAEVHRANGVKLHLLSEPAFVETPDGVEVSLDGRKAHADLLVLAIGIHPNDHLARLSGLDTRDGILTDENGLTSDPAIFAIGDVSRQRSGTFPEGIRVESWQNANEQAQRAARAILALEQLPTAIPRFWSDQYDLSLQIAGMPDASAVPLAVDGSHNPLWTFENFVIGVNRSRDVHRFAQALAGDSSVGVAIPHKAPEHEGETVPQLLGNDIQMADGDIRRVSSAGLGDLALVRKGDRYFAVEDRCPHAEASLSEGFLEGDRIVCPLHFAEFNLVSGAASSAPKGCPSARTFRVEARGNSLFLHVPTDLPARGGI</sequence>
<dbReference type="InterPro" id="IPR011037">
    <property type="entry name" value="Pyrv_Knase-like_insert_dom_sf"/>
</dbReference>
<dbReference type="InterPro" id="IPR005302">
    <property type="entry name" value="MoCF_Sase_C"/>
</dbReference>
<accession>A0A271K8J9</accession>
<dbReference type="PANTHER" id="PTHR43557:SF2">
    <property type="entry name" value="RIESKE DOMAIN-CONTAINING PROTEIN-RELATED"/>
    <property type="match status" value="1"/>
</dbReference>
<gene>
    <name evidence="11" type="ORF">CIT31_28585</name>
</gene>
<evidence type="ECO:0000256" key="4">
    <source>
        <dbReference type="ARBA" id="ARBA00022723"/>
    </source>
</evidence>
<dbReference type="Gene3D" id="3.30.390.30">
    <property type="match status" value="1"/>
</dbReference>
<dbReference type="InterPro" id="IPR036188">
    <property type="entry name" value="FAD/NAD-bd_sf"/>
</dbReference>
<dbReference type="EMBL" id="NPKH01000037">
    <property type="protein sequence ID" value="PAP91970.1"/>
    <property type="molecule type" value="Genomic_DNA"/>
</dbReference>
<dbReference type="InterPro" id="IPR005303">
    <property type="entry name" value="MOCOS_middle"/>
</dbReference>
<dbReference type="OrthoDB" id="9800167at2"/>
<dbReference type="Gene3D" id="2.102.10.10">
    <property type="entry name" value="Rieske [2Fe-2S] iron-sulphur domain"/>
    <property type="match status" value="1"/>
</dbReference>
<feature type="domain" description="MOSC" evidence="10">
    <location>
        <begin position="115"/>
        <end position="254"/>
    </location>
</feature>
<dbReference type="InterPro" id="IPR023753">
    <property type="entry name" value="FAD/NAD-binding_dom"/>
</dbReference>
<keyword evidence="3" id="KW-0001">2Fe-2S</keyword>
<dbReference type="InterPro" id="IPR016156">
    <property type="entry name" value="FAD/NAD-linked_Rdtase_dimer_sf"/>
</dbReference>
<evidence type="ECO:0008006" key="13">
    <source>
        <dbReference type="Google" id="ProtNLM"/>
    </source>
</evidence>
<reference evidence="11 12" key="1">
    <citation type="submission" date="2017-08" db="EMBL/GenBank/DDBJ databases">
        <title>Mesorhizobium wenxinae sp. nov., a novel rhizobial species isolated from root nodules of chickpea (Cicer arietinum L.).</title>
        <authorList>
            <person name="Zhang J."/>
        </authorList>
    </citation>
    <scope>NUCLEOTIDE SEQUENCE [LARGE SCALE GENOMIC DNA]</scope>
    <source>
        <strain evidence="12">WYCCWR 10019</strain>
    </source>
</reference>
<keyword evidence="7" id="KW-0408">Iron</keyword>
<keyword evidence="2" id="KW-0285">Flavoprotein</keyword>